<dbReference type="Proteomes" id="UP000245845">
    <property type="component" value="Unassembled WGS sequence"/>
</dbReference>
<name>A0A2Y9BL54_9FIRM</name>
<keyword evidence="2" id="KW-1185">Reference proteome</keyword>
<comment type="caution">
    <text evidence="1">The sequence shown here is derived from an EMBL/GenBank/DDBJ whole genome shotgun (WGS) entry which is preliminary data.</text>
</comment>
<evidence type="ECO:0000313" key="2">
    <source>
        <dbReference type="Proteomes" id="UP000245845"/>
    </source>
</evidence>
<sequence>MQIYRKRESAKQRALMFRHNGVSKMFFTIVSVTTFNWNDQELFGYKAFIVRSDSMSVMDYVAFNLISCEGREYCHITGGIPINSNQ</sequence>
<dbReference type="AlphaFoldDB" id="A0A2Y9BL54"/>
<evidence type="ECO:0000313" key="1">
    <source>
        <dbReference type="EMBL" id="PWJ22604.1"/>
    </source>
</evidence>
<reference evidence="1 2" key="1">
    <citation type="submission" date="2018-05" db="EMBL/GenBank/DDBJ databases">
        <title>The Hungate 1000. A catalogue of reference genomes from the rumen microbiome.</title>
        <authorList>
            <person name="Kelly W."/>
        </authorList>
    </citation>
    <scope>NUCLEOTIDE SEQUENCE [LARGE SCALE GENOMIC DNA]</scope>
    <source>
        <strain evidence="1 2">NLAE-zl-C242</strain>
    </source>
</reference>
<accession>A0A2Y9BL54</accession>
<organism evidence="1 2">
    <name type="scientific">Faecalicatena orotica</name>
    <dbReference type="NCBI Taxonomy" id="1544"/>
    <lineage>
        <taxon>Bacteria</taxon>
        <taxon>Bacillati</taxon>
        <taxon>Bacillota</taxon>
        <taxon>Clostridia</taxon>
        <taxon>Lachnospirales</taxon>
        <taxon>Lachnospiraceae</taxon>
        <taxon>Faecalicatena</taxon>
    </lineage>
</organism>
<protein>
    <submittedName>
        <fullName evidence="1">Uncharacterized protein</fullName>
    </submittedName>
</protein>
<gene>
    <name evidence="1" type="ORF">A8806_11859</name>
</gene>
<dbReference type="EMBL" id="QGDL01000018">
    <property type="protein sequence ID" value="PWJ22604.1"/>
    <property type="molecule type" value="Genomic_DNA"/>
</dbReference>
<proteinExistence type="predicted"/>